<evidence type="ECO:0000313" key="2">
    <source>
        <dbReference type="Proteomes" id="UP000327013"/>
    </source>
</evidence>
<organism evidence="1 2">
    <name type="scientific">Carpinus fangiana</name>
    <dbReference type="NCBI Taxonomy" id="176857"/>
    <lineage>
        <taxon>Eukaryota</taxon>
        <taxon>Viridiplantae</taxon>
        <taxon>Streptophyta</taxon>
        <taxon>Embryophyta</taxon>
        <taxon>Tracheophyta</taxon>
        <taxon>Spermatophyta</taxon>
        <taxon>Magnoliopsida</taxon>
        <taxon>eudicotyledons</taxon>
        <taxon>Gunneridae</taxon>
        <taxon>Pentapetalae</taxon>
        <taxon>rosids</taxon>
        <taxon>fabids</taxon>
        <taxon>Fagales</taxon>
        <taxon>Betulaceae</taxon>
        <taxon>Carpinus</taxon>
    </lineage>
</organism>
<reference evidence="1 2" key="1">
    <citation type="submission" date="2019-06" db="EMBL/GenBank/DDBJ databases">
        <title>A chromosomal-level reference genome of Carpinus fangiana (Coryloideae, Betulaceae).</title>
        <authorList>
            <person name="Yang X."/>
            <person name="Wang Z."/>
            <person name="Zhang L."/>
            <person name="Hao G."/>
            <person name="Liu J."/>
            <person name="Yang Y."/>
        </authorList>
    </citation>
    <scope>NUCLEOTIDE SEQUENCE [LARGE SCALE GENOMIC DNA]</scope>
    <source>
        <strain evidence="1">Cfa_2016G</strain>
        <tissue evidence="1">Leaf</tissue>
    </source>
</reference>
<gene>
    <name evidence="1" type="ORF">FH972_014732</name>
</gene>
<dbReference type="Proteomes" id="UP000327013">
    <property type="component" value="Chromosome 6"/>
</dbReference>
<dbReference type="EMBL" id="CM017326">
    <property type="protein sequence ID" value="KAE8076059.1"/>
    <property type="molecule type" value="Genomic_DNA"/>
</dbReference>
<evidence type="ECO:0000313" key="1">
    <source>
        <dbReference type="EMBL" id="KAE8076059.1"/>
    </source>
</evidence>
<sequence length="74" mass="7774">MSLFCVLPFQPVPHGGCDPSGLMERGGFFLSGPIERGALSGTLDIGTVDPVGGPVLYTQDPDHALKLPAQNPRK</sequence>
<dbReference type="AlphaFoldDB" id="A0A5N6RB90"/>
<accession>A0A5N6RB90</accession>
<name>A0A5N6RB90_9ROSI</name>
<protein>
    <submittedName>
        <fullName evidence="1">Uncharacterized protein</fullName>
    </submittedName>
</protein>
<keyword evidence="2" id="KW-1185">Reference proteome</keyword>
<proteinExistence type="predicted"/>